<feature type="signal peptide" evidence="1">
    <location>
        <begin position="1"/>
        <end position="17"/>
    </location>
</feature>
<proteinExistence type="predicted"/>
<feature type="chain" id="PRO_5044786874" evidence="1">
    <location>
        <begin position="18"/>
        <end position="52"/>
    </location>
</feature>
<gene>
    <name evidence="2" type="ORF">ACHAW5_008862</name>
</gene>
<comment type="caution">
    <text evidence="2">The sequence shown here is derived from an EMBL/GenBank/DDBJ whole genome shotgun (WGS) entry which is preliminary data.</text>
</comment>
<evidence type="ECO:0000313" key="2">
    <source>
        <dbReference type="EMBL" id="KAL3802758.1"/>
    </source>
</evidence>
<keyword evidence="3" id="KW-1185">Reference proteome</keyword>
<protein>
    <submittedName>
        <fullName evidence="2">Uncharacterized protein</fullName>
    </submittedName>
</protein>
<keyword evidence="1" id="KW-0732">Signal</keyword>
<accession>A0ABD3QQP6</accession>
<dbReference type="AlphaFoldDB" id="A0ABD3QQP6"/>
<name>A0ABD3QQP6_9STRA</name>
<sequence length="52" mass="5247">MMKLPLLSSLLIGSAAAFAPAPSARTSVAVNAGIDDLKSIAEKANPVLKIAL</sequence>
<dbReference type="Proteomes" id="UP001530315">
    <property type="component" value="Unassembled WGS sequence"/>
</dbReference>
<dbReference type="EMBL" id="JALLAZ020000135">
    <property type="protein sequence ID" value="KAL3802758.1"/>
    <property type="molecule type" value="Genomic_DNA"/>
</dbReference>
<evidence type="ECO:0000313" key="3">
    <source>
        <dbReference type="Proteomes" id="UP001530315"/>
    </source>
</evidence>
<reference evidence="2 3" key="1">
    <citation type="submission" date="2024-10" db="EMBL/GenBank/DDBJ databases">
        <title>Updated reference genomes for cyclostephanoid diatoms.</title>
        <authorList>
            <person name="Roberts W.R."/>
            <person name="Alverson A.J."/>
        </authorList>
    </citation>
    <scope>NUCLEOTIDE SEQUENCE [LARGE SCALE GENOMIC DNA]</scope>
    <source>
        <strain evidence="2 3">AJA276-08</strain>
    </source>
</reference>
<organism evidence="2 3">
    <name type="scientific">Stephanodiscus triporus</name>
    <dbReference type="NCBI Taxonomy" id="2934178"/>
    <lineage>
        <taxon>Eukaryota</taxon>
        <taxon>Sar</taxon>
        <taxon>Stramenopiles</taxon>
        <taxon>Ochrophyta</taxon>
        <taxon>Bacillariophyta</taxon>
        <taxon>Coscinodiscophyceae</taxon>
        <taxon>Thalassiosirophycidae</taxon>
        <taxon>Stephanodiscales</taxon>
        <taxon>Stephanodiscaceae</taxon>
        <taxon>Stephanodiscus</taxon>
    </lineage>
</organism>
<evidence type="ECO:0000256" key="1">
    <source>
        <dbReference type="SAM" id="SignalP"/>
    </source>
</evidence>